<name>A0A158K404_9BURK</name>
<dbReference type="AlphaFoldDB" id="A0A158K404"/>
<dbReference type="EMBL" id="FCON02000059">
    <property type="protein sequence ID" value="SAL75211.1"/>
    <property type="molecule type" value="Genomic_DNA"/>
</dbReference>
<organism evidence="7 8">
    <name type="scientific">Caballeronia choica</name>
    <dbReference type="NCBI Taxonomy" id="326476"/>
    <lineage>
        <taxon>Bacteria</taxon>
        <taxon>Pseudomonadati</taxon>
        <taxon>Pseudomonadota</taxon>
        <taxon>Betaproteobacteria</taxon>
        <taxon>Burkholderiales</taxon>
        <taxon>Burkholderiaceae</taxon>
        <taxon>Caballeronia</taxon>
    </lineage>
</organism>
<feature type="transmembrane region" description="Helical" evidence="5">
    <location>
        <begin position="165"/>
        <end position="189"/>
    </location>
</feature>
<comment type="caution">
    <text evidence="7">The sequence shown here is derived from an EMBL/GenBank/DDBJ whole genome shotgun (WGS) entry which is preliminary data.</text>
</comment>
<evidence type="ECO:0000313" key="8">
    <source>
        <dbReference type="Proteomes" id="UP000054770"/>
    </source>
</evidence>
<keyword evidence="3 5" id="KW-1133">Transmembrane helix</keyword>
<dbReference type="Pfam" id="PF13515">
    <property type="entry name" value="FUSC_2"/>
    <property type="match status" value="1"/>
</dbReference>
<evidence type="ECO:0000313" key="7">
    <source>
        <dbReference type="EMBL" id="SAL75211.1"/>
    </source>
</evidence>
<feature type="transmembrane region" description="Helical" evidence="5">
    <location>
        <begin position="116"/>
        <end position="133"/>
    </location>
</feature>
<reference evidence="7" key="1">
    <citation type="submission" date="2016-01" db="EMBL/GenBank/DDBJ databases">
        <authorList>
            <person name="Peeters C."/>
        </authorList>
    </citation>
    <scope>NUCLEOTIDE SEQUENCE [LARGE SCALE GENOMIC DNA]</scope>
    <source>
        <strain evidence="7">LMG 22940</strain>
    </source>
</reference>
<dbReference type="Pfam" id="PF04632">
    <property type="entry name" value="FUSC"/>
    <property type="match status" value="1"/>
</dbReference>
<keyword evidence="4 5" id="KW-0472">Membrane</keyword>
<feature type="transmembrane region" description="Helical" evidence="5">
    <location>
        <begin position="280"/>
        <end position="297"/>
    </location>
</feature>
<feature type="transmembrane region" description="Helical" evidence="5">
    <location>
        <begin position="225"/>
        <end position="243"/>
    </location>
</feature>
<proteinExistence type="predicted"/>
<feature type="domain" description="Integral membrane bound transporter" evidence="6">
    <location>
        <begin position="266"/>
        <end position="372"/>
    </location>
</feature>
<dbReference type="InterPro" id="IPR006726">
    <property type="entry name" value="PHBA_efflux_AaeB/fusaric-R"/>
</dbReference>
<feature type="transmembrane region" description="Helical" evidence="5">
    <location>
        <begin position="356"/>
        <end position="377"/>
    </location>
</feature>
<evidence type="ECO:0000256" key="3">
    <source>
        <dbReference type="ARBA" id="ARBA00022989"/>
    </source>
</evidence>
<evidence type="ECO:0000259" key="6">
    <source>
        <dbReference type="Pfam" id="PF13515"/>
    </source>
</evidence>
<accession>A0A158K404</accession>
<dbReference type="Proteomes" id="UP000054770">
    <property type="component" value="Unassembled WGS sequence"/>
</dbReference>
<gene>
    <name evidence="7" type="ORF">AWB68_04728</name>
</gene>
<feature type="transmembrane region" description="Helical" evidence="5">
    <location>
        <begin position="140"/>
        <end position="159"/>
    </location>
</feature>
<dbReference type="RefSeq" id="WP_087646791.1">
    <property type="nucleotide sequence ID" value="NZ_FCON02000059.1"/>
</dbReference>
<keyword evidence="8" id="KW-1185">Reference proteome</keyword>
<evidence type="ECO:0000256" key="2">
    <source>
        <dbReference type="ARBA" id="ARBA00022692"/>
    </source>
</evidence>
<dbReference type="InterPro" id="IPR049453">
    <property type="entry name" value="Memb_transporter_dom"/>
</dbReference>
<comment type="subcellular location">
    <subcellularLocation>
        <location evidence="1">Membrane</location>
        <topology evidence="1">Multi-pass membrane protein</topology>
    </subcellularLocation>
</comment>
<dbReference type="GO" id="GO:0022857">
    <property type="term" value="F:transmembrane transporter activity"/>
    <property type="evidence" value="ECO:0007669"/>
    <property type="project" value="InterPro"/>
</dbReference>
<evidence type="ECO:0000256" key="1">
    <source>
        <dbReference type="ARBA" id="ARBA00004141"/>
    </source>
</evidence>
<feature type="transmembrane region" description="Helical" evidence="5">
    <location>
        <begin position="249"/>
        <end position="268"/>
    </location>
</feature>
<evidence type="ECO:0000256" key="4">
    <source>
        <dbReference type="ARBA" id="ARBA00023136"/>
    </source>
</evidence>
<dbReference type="GO" id="GO:0005886">
    <property type="term" value="C:plasma membrane"/>
    <property type="evidence" value="ECO:0007669"/>
    <property type="project" value="InterPro"/>
</dbReference>
<dbReference type="OrthoDB" id="5946161at2"/>
<feature type="transmembrane region" description="Helical" evidence="5">
    <location>
        <begin position="93"/>
        <end position="110"/>
    </location>
</feature>
<keyword evidence="2 5" id="KW-0812">Transmembrane</keyword>
<sequence>MDDPPRDTHPPTPIGTLAQIVRDAFTALGRELAAWKPSTERAGFATQAMLSVALAVALAYALHLSNTWWAAISGFAVMQTSFAASAQRGVHRILGTVLGGLLGAIVGPLLGDLPWVFVPVMGVISGVSVYQALGSEAGYAWVLGAATALMVTFEAHLLGSASATASFAVLRVAEVVVGTLACVLVSGAFHMGERYWRGSAPAAAAPATPPTPPPSPAAVHAARKLLAWQSAMSIAILAALTYILKLPGFAQAMVTAIALLILPASSLAGHTRRPVVERMVQRFAGCLLAGLVSVALLPVLGDHALACMFALSLGVWCGCHVQTGKEGASYVGRQFTIAFIMVFVQDHHWSSDPVPALMRLSGILTGIVVLAVVMLAMSRLPLARQSGSAL</sequence>
<evidence type="ECO:0000256" key="5">
    <source>
        <dbReference type="SAM" id="Phobius"/>
    </source>
</evidence>
<protein>
    <submittedName>
        <fullName evidence="7">Fusaric acid resistance protein family protein</fullName>
    </submittedName>
</protein>